<dbReference type="PROSITE" id="PS50850">
    <property type="entry name" value="MFS"/>
    <property type="match status" value="1"/>
</dbReference>
<evidence type="ECO:0000313" key="11">
    <source>
        <dbReference type="EMBL" id="MFD1189657.1"/>
    </source>
</evidence>
<dbReference type="EMBL" id="JBHTLQ010000005">
    <property type="protein sequence ID" value="MFD1189657.1"/>
    <property type="molecule type" value="Genomic_DNA"/>
</dbReference>
<evidence type="ECO:0000313" key="12">
    <source>
        <dbReference type="Proteomes" id="UP001597216"/>
    </source>
</evidence>
<evidence type="ECO:0000256" key="1">
    <source>
        <dbReference type="ARBA" id="ARBA00004651"/>
    </source>
</evidence>
<dbReference type="InterPro" id="IPR020846">
    <property type="entry name" value="MFS_dom"/>
</dbReference>
<comment type="similarity">
    <text evidence="2">Belongs to the major facilitator superfamily. Metabolite:H+ Symporter (MHS) family (TC 2.A.1.6) family.</text>
</comment>
<evidence type="ECO:0000256" key="7">
    <source>
        <dbReference type="ARBA" id="ARBA00022989"/>
    </source>
</evidence>
<feature type="transmembrane region" description="Helical" evidence="9">
    <location>
        <begin position="394"/>
        <end position="412"/>
    </location>
</feature>
<evidence type="ECO:0000256" key="2">
    <source>
        <dbReference type="ARBA" id="ARBA00008240"/>
    </source>
</evidence>
<feature type="transmembrane region" description="Helical" evidence="9">
    <location>
        <begin position="325"/>
        <end position="344"/>
    </location>
</feature>
<gene>
    <name evidence="11" type="ORF">ACFQ27_03625</name>
</gene>
<keyword evidence="3" id="KW-0813">Transport</keyword>
<dbReference type="SUPFAM" id="SSF103473">
    <property type="entry name" value="MFS general substrate transporter"/>
    <property type="match status" value="1"/>
</dbReference>
<feature type="transmembrane region" description="Helical" evidence="9">
    <location>
        <begin position="184"/>
        <end position="203"/>
    </location>
</feature>
<feature type="transmembrane region" description="Helical" evidence="9">
    <location>
        <begin position="108"/>
        <end position="128"/>
    </location>
</feature>
<proteinExistence type="inferred from homology"/>
<organism evidence="11 12">
    <name type="scientific">Phenylobacterium conjunctum</name>
    <dbReference type="NCBI Taxonomy" id="1298959"/>
    <lineage>
        <taxon>Bacteria</taxon>
        <taxon>Pseudomonadati</taxon>
        <taxon>Pseudomonadota</taxon>
        <taxon>Alphaproteobacteria</taxon>
        <taxon>Caulobacterales</taxon>
        <taxon>Caulobacteraceae</taxon>
        <taxon>Phenylobacterium</taxon>
    </lineage>
</organism>
<keyword evidence="8 9" id="KW-0472">Membrane</keyword>
<comment type="caution">
    <text evidence="11">The sequence shown here is derived from an EMBL/GenBank/DDBJ whole genome shotgun (WGS) entry which is preliminary data.</text>
</comment>
<dbReference type="Gene3D" id="1.20.1250.20">
    <property type="entry name" value="MFS general substrate transporter like domains"/>
    <property type="match status" value="2"/>
</dbReference>
<dbReference type="Pfam" id="PF07690">
    <property type="entry name" value="MFS_1"/>
    <property type="match status" value="1"/>
</dbReference>
<feature type="domain" description="Major facilitator superfamily (MFS) profile" evidence="10">
    <location>
        <begin position="12"/>
        <end position="416"/>
    </location>
</feature>
<evidence type="ECO:0000256" key="9">
    <source>
        <dbReference type="SAM" id="Phobius"/>
    </source>
</evidence>
<feature type="transmembrane region" description="Helical" evidence="9">
    <location>
        <begin position="149"/>
        <end position="172"/>
    </location>
</feature>
<dbReference type="RefSeq" id="WP_374346255.1">
    <property type="nucleotide sequence ID" value="NZ_JBHTLQ010000005.1"/>
</dbReference>
<dbReference type="InterPro" id="IPR005829">
    <property type="entry name" value="Sugar_transporter_CS"/>
</dbReference>
<dbReference type="InterPro" id="IPR051084">
    <property type="entry name" value="H+-coupled_symporters"/>
</dbReference>
<dbReference type="InterPro" id="IPR011701">
    <property type="entry name" value="MFS"/>
</dbReference>
<protein>
    <submittedName>
        <fullName evidence="11">MFS transporter</fullName>
    </submittedName>
</protein>
<evidence type="ECO:0000259" key="10">
    <source>
        <dbReference type="PROSITE" id="PS50850"/>
    </source>
</evidence>
<feature type="transmembrane region" description="Helical" evidence="9">
    <location>
        <begin position="271"/>
        <end position="288"/>
    </location>
</feature>
<sequence>MAPDRSRTRLRSILAGSAGNTVETFDWFVYAAFTLYFAKVFFPAGDRTAQLLSAAAVFAVGFLARPVGAWLMGLYADRVGRRAAMTLSISLMCAGSLIIGLAPGYDRIGVAAPILLTAARILQGLSMGGEYGTSATYMAEMASRHNRGFWSGIFYTTLIAGQLLATGTLIALQALLSPEDLQAWGWRIPFFIGGGLAVLVFWLRRTMHETPAFTGKSEDRATTWKLIVRHPRESLIVMGLTAGGTLGYYTFTTYIQKFLVNTSGFSKTDATWMTAVGLVVFMAVNPLLGALSDRIGRRPILIAFGIAGTLLTWPLLSTLARTHEIAPALALTCAGMVLVAFYSSVNGVVKAELFPAEIRALGVALPYSFANALFGGSAEAVGLWFKHRGMESGFYTYVTAVIAASLVVYVLMPDTRKTSRILED</sequence>
<feature type="transmembrane region" description="Helical" evidence="9">
    <location>
        <begin position="83"/>
        <end position="102"/>
    </location>
</feature>
<dbReference type="PROSITE" id="PS00216">
    <property type="entry name" value="SUGAR_TRANSPORT_1"/>
    <property type="match status" value="2"/>
</dbReference>
<dbReference type="PANTHER" id="PTHR43528">
    <property type="entry name" value="ALPHA-KETOGLUTARATE PERMEASE"/>
    <property type="match status" value="1"/>
</dbReference>
<evidence type="ECO:0000256" key="6">
    <source>
        <dbReference type="ARBA" id="ARBA00022847"/>
    </source>
</evidence>
<dbReference type="CDD" id="cd17367">
    <property type="entry name" value="MFS_KgtP"/>
    <property type="match status" value="1"/>
</dbReference>
<evidence type="ECO:0000256" key="3">
    <source>
        <dbReference type="ARBA" id="ARBA00022448"/>
    </source>
</evidence>
<feature type="transmembrane region" description="Helical" evidence="9">
    <location>
        <begin position="234"/>
        <end position="251"/>
    </location>
</feature>
<reference evidence="12" key="1">
    <citation type="journal article" date="2019" name="Int. J. Syst. Evol. Microbiol.">
        <title>The Global Catalogue of Microorganisms (GCM) 10K type strain sequencing project: providing services to taxonomists for standard genome sequencing and annotation.</title>
        <authorList>
            <consortium name="The Broad Institute Genomics Platform"/>
            <consortium name="The Broad Institute Genome Sequencing Center for Infectious Disease"/>
            <person name="Wu L."/>
            <person name="Ma J."/>
        </authorList>
    </citation>
    <scope>NUCLEOTIDE SEQUENCE [LARGE SCALE GENOMIC DNA]</scope>
    <source>
        <strain evidence="12">CCUG 55074</strain>
    </source>
</reference>
<keyword evidence="7 9" id="KW-1133">Transmembrane helix</keyword>
<feature type="transmembrane region" description="Helical" evidence="9">
    <location>
        <begin position="300"/>
        <end position="319"/>
    </location>
</feature>
<evidence type="ECO:0000256" key="8">
    <source>
        <dbReference type="ARBA" id="ARBA00023136"/>
    </source>
</evidence>
<accession>A0ABW3T0A4</accession>
<dbReference type="InterPro" id="IPR036259">
    <property type="entry name" value="MFS_trans_sf"/>
</dbReference>
<feature type="transmembrane region" description="Helical" evidence="9">
    <location>
        <begin position="12"/>
        <end position="38"/>
    </location>
</feature>
<evidence type="ECO:0000256" key="4">
    <source>
        <dbReference type="ARBA" id="ARBA00022475"/>
    </source>
</evidence>
<name>A0ABW3T0A4_9CAUL</name>
<keyword evidence="6" id="KW-0769">Symport</keyword>
<evidence type="ECO:0000256" key="5">
    <source>
        <dbReference type="ARBA" id="ARBA00022692"/>
    </source>
</evidence>
<keyword evidence="12" id="KW-1185">Reference proteome</keyword>
<dbReference type="PANTHER" id="PTHR43528:SF5">
    <property type="entry name" value="PROLINE_BETAINE TRANSPORTER"/>
    <property type="match status" value="1"/>
</dbReference>
<keyword evidence="5 9" id="KW-0812">Transmembrane</keyword>
<dbReference type="Proteomes" id="UP001597216">
    <property type="component" value="Unassembled WGS sequence"/>
</dbReference>
<comment type="subcellular location">
    <subcellularLocation>
        <location evidence="1">Cell membrane</location>
        <topology evidence="1">Multi-pass membrane protein</topology>
    </subcellularLocation>
</comment>
<dbReference type="PROSITE" id="PS00217">
    <property type="entry name" value="SUGAR_TRANSPORT_2"/>
    <property type="match status" value="1"/>
</dbReference>
<feature type="transmembrane region" description="Helical" evidence="9">
    <location>
        <begin position="356"/>
        <end position="374"/>
    </location>
</feature>
<feature type="transmembrane region" description="Helical" evidence="9">
    <location>
        <begin position="50"/>
        <end position="71"/>
    </location>
</feature>
<keyword evidence="4" id="KW-1003">Cell membrane</keyword>